<evidence type="ECO:0000313" key="3">
    <source>
        <dbReference type="Proteomes" id="UP001202328"/>
    </source>
</evidence>
<accession>A0AAD4RZL2</accession>
<organism evidence="2 3">
    <name type="scientific">Papaver atlanticum</name>
    <dbReference type="NCBI Taxonomy" id="357466"/>
    <lineage>
        <taxon>Eukaryota</taxon>
        <taxon>Viridiplantae</taxon>
        <taxon>Streptophyta</taxon>
        <taxon>Embryophyta</taxon>
        <taxon>Tracheophyta</taxon>
        <taxon>Spermatophyta</taxon>
        <taxon>Magnoliopsida</taxon>
        <taxon>Ranunculales</taxon>
        <taxon>Papaveraceae</taxon>
        <taxon>Papaveroideae</taxon>
        <taxon>Papaver</taxon>
    </lineage>
</organism>
<evidence type="ECO:0000256" key="1">
    <source>
        <dbReference type="SAM" id="MobiDB-lite"/>
    </source>
</evidence>
<evidence type="ECO:0000313" key="2">
    <source>
        <dbReference type="EMBL" id="KAI3849681.1"/>
    </source>
</evidence>
<feature type="region of interest" description="Disordered" evidence="1">
    <location>
        <begin position="25"/>
        <end position="50"/>
    </location>
</feature>
<dbReference type="EMBL" id="JAJJMB010016078">
    <property type="protein sequence ID" value="KAI3849681.1"/>
    <property type="molecule type" value="Genomic_DNA"/>
</dbReference>
<gene>
    <name evidence="2" type="ORF">MKW98_026595</name>
</gene>
<sequence>VIYELKVGGVDAGRLIGAKLEKLPAGESAESKGKPTEGRSWRKCKAGNLL</sequence>
<comment type="caution">
    <text evidence="2">The sequence shown here is derived from an EMBL/GenBank/DDBJ whole genome shotgun (WGS) entry which is preliminary data.</text>
</comment>
<name>A0AAD4RZL2_9MAGN</name>
<feature type="non-terminal residue" evidence="2">
    <location>
        <position position="50"/>
    </location>
</feature>
<proteinExistence type="predicted"/>
<feature type="compositionally biased region" description="Basic and acidic residues" evidence="1">
    <location>
        <begin position="25"/>
        <end position="40"/>
    </location>
</feature>
<protein>
    <submittedName>
        <fullName evidence="2">Uncharacterized protein</fullName>
    </submittedName>
</protein>
<dbReference type="Proteomes" id="UP001202328">
    <property type="component" value="Unassembled WGS sequence"/>
</dbReference>
<reference evidence="2" key="1">
    <citation type="submission" date="2022-04" db="EMBL/GenBank/DDBJ databases">
        <title>A functionally conserved STORR gene fusion in Papaver species that diverged 16.8 million years ago.</title>
        <authorList>
            <person name="Catania T."/>
        </authorList>
    </citation>
    <scope>NUCLEOTIDE SEQUENCE</scope>
    <source>
        <strain evidence="2">S-188037</strain>
    </source>
</reference>
<keyword evidence="3" id="KW-1185">Reference proteome</keyword>
<feature type="compositionally biased region" description="Basic residues" evidence="1">
    <location>
        <begin position="41"/>
        <end position="50"/>
    </location>
</feature>
<dbReference type="AlphaFoldDB" id="A0AAD4RZL2"/>